<dbReference type="EMBL" id="PKPP01000086">
    <property type="protein sequence ID" value="PWA98038.1"/>
    <property type="molecule type" value="Genomic_DNA"/>
</dbReference>
<accession>A0A2U1QJ93</accession>
<protein>
    <submittedName>
        <fullName evidence="2">Uncharacterized protein</fullName>
    </submittedName>
</protein>
<dbReference type="Proteomes" id="UP000245207">
    <property type="component" value="Unassembled WGS sequence"/>
</dbReference>
<evidence type="ECO:0000256" key="1">
    <source>
        <dbReference type="SAM" id="MobiDB-lite"/>
    </source>
</evidence>
<sequence>MTLKDVEGMMSISVEAAAAHDSLSDDKELSNTYERLTALDGTRRFALAAAGSHKEEVGRVRSTSSKNSL</sequence>
<gene>
    <name evidence="2" type="ORF">CTI12_AA023760</name>
</gene>
<evidence type="ECO:0000313" key="3">
    <source>
        <dbReference type="Proteomes" id="UP000245207"/>
    </source>
</evidence>
<proteinExistence type="predicted"/>
<organism evidence="2 3">
    <name type="scientific">Artemisia annua</name>
    <name type="common">Sweet wormwood</name>
    <dbReference type="NCBI Taxonomy" id="35608"/>
    <lineage>
        <taxon>Eukaryota</taxon>
        <taxon>Viridiplantae</taxon>
        <taxon>Streptophyta</taxon>
        <taxon>Embryophyta</taxon>
        <taxon>Tracheophyta</taxon>
        <taxon>Spermatophyta</taxon>
        <taxon>Magnoliopsida</taxon>
        <taxon>eudicotyledons</taxon>
        <taxon>Gunneridae</taxon>
        <taxon>Pentapetalae</taxon>
        <taxon>asterids</taxon>
        <taxon>campanulids</taxon>
        <taxon>Asterales</taxon>
        <taxon>Asteraceae</taxon>
        <taxon>Asteroideae</taxon>
        <taxon>Anthemideae</taxon>
        <taxon>Artemisiinae</taxon>
        <taxon>Artemisia</taxon>
    </lineage>
</organism>
<comment type="caution">
    <text evidence="2">The sequence shown here is derived from an EMBL/GenBank/DDBJ whole genome shotgun (WGS) entry which is preliminary data.</text>
</comment>
<dbReference type="OrthoDB" id="190098at2759"/>
<reference evidence="2 3" key="1">
    <citation type="journal article" date="2018" name="Mol. Plant">
        <title>The genome of Artemisia annua provides insight into the evolution of Asteraceae family and artemisinin biosynthesis.</title>
        <authorList>
            <person name="Shen Q."/>
            <person name="Zhang L."/>
            <person name="Liao Z."/>
            <person name="Wang S."/>
            <person name="Yan T."/>
            <person name="Shi P."/>
            <person name="Liu M."/>
            <person name="Fu X."/>
            <person name="Pan Q."/>
            <person name="Wang Y."/>
            <person name="Lv Z."/>
            <person name="Lu X."/>
            <person name="Zhang F."/>
            <person name="Jiang W."/>
            <person name="Ma Y."/>
            <person name="Chen M."/>
            <person name="Hao X."/>
            <person name="Li L."/>
            <person name="Tang Y."/>
            <person name="Lv G."/>
            <person name="Zhou Y."/>
            <person name="Sun X."/>
            <person name="Brodelius P.E."/>
            <person name="Rose J.K.C."/>
            <person name="Tang K."/>
        </authorList>
    </citation>
    <scope>NUCLEOTIDE SEQUENCE [LARGE SCALE GENOMIC DNA]</scope>
    <source>
        <strain evidence="3">cv. Huhao1</strain>
        <tissue evidence="2">Leaf</tissue>
    </source>
</reference>
<keyword evidence="3" id="KW-1185">Reference proteome</keyword>
<evidence type="ECO:0000313" key="2">
    <source>
        <dbReference type="EMBL" id="PWA98038.1"/>
    </source>
</evidence>
<dbReference type="AlphaFoldDB" id="A0A2U1QJ93"/>
<dbReference type="STRING" id="35608.A0A2U1QJ93"/>
<feature type="region of interest" description="Disordered" evidence="1">
    <location>
        <begin position="50"/>
        <end position="69"/>
    </location>
</feature>
<name>A0A2U1QJ93_ARTAN</name>